<feature type="compositionally biased region" description="Acidic residues" evidence="1">
    <location>
        <begin position="93"/>
        <end position="119"/>
    </location>
</feature>
<proteinExistence type="predicted"/>
<gene>
    <name evidence="2" type="ORF">PGT21_034146</name>
</gene>
<accession>A0A5B0QPL8</accession>
<evidence type="ECO:0000313" key="3">
    <source>
        <dbReference type="Proteomes" id="UP000324748"/>
    </source>
</evidence>
<dbReference type="Proteomes" id="UP000324748">
    <property type="component" value="Unassembled WGS sequence"/>
</dbReference>
<sequence length="399" mass="45848">MHEKLLDLGENTDFEWDPKTMHIKCFCHKMALVVNAGLKELGLESPPPPKLKKAFLGSFPYSNKMPKITKEDEDGNEGDDEDDDSNDGRSDCTEDEKENSDDDDNDDDEDDDDDNDDGTEDKGENGKKDGEKNGKKDGEKSGKKDGKKDGNKSSSKANRNDSNDLNELTTAVIDSILLDEYEKYQDQRAKSSRKEKPKKLGHFKEIQFTRKEWATINELNKELEPFNRLTKLMEGDGPTGAFVLPNYYHTILTLKKKEDKCSRGHAMHPMYVKMIKKLEIYQDEALECETLIMATLLHPSFRLGLFTHCWPEKADVAKKLLEKEFAKRVEVLKKKKEDNIQIVEKKTPPVEEDDIFEMFSKPAKSTEENKELEVYINNMDRLPAISTKCPKELLLWWKV</sequence>
<keyword evidence="3" id="KW-1185">Reference proteome</keyword>
<feature type="compositionally biased region" description="Basic and acidic residues" evidence="1">
    <location>
        <begin position="120"/>
        <end position="151"/>
    </location>
</feature>
<evidence type="ECO:0008006" key="4">
    <source>
        <dbReference type="Google" id="ProtNLM"/>
    </source>
</evidence>
<name>A0A5B0QPL8_PUCGR</name>
<comment type="caution">
    <text evidence="2">The sequence shown here is derived from an EMBL/GenBank/DDBJ whole genome shotgun (WGS) entry which is preliminary data.</text>
</comment>
<dbReference type="OrthoDB" id="3264316at2759"/>
<feature type="region of interest" description="Disordered" evidence="1">
    <location>
        <begin position="41"/>
        <end position="164"/>
    </location>
</feature>
<dbReference type="AlphaFoldDB" id="A0A5B0QPL8"/>
<organism evidence="2 3">
    <name type="scientific">Puccinia graminis f. sp. tritici</name>
    <dbReference type="NCBI Taxonomy" id="56615"/>
    <lineage>
        <taxon>Eukaryota</taxon>
        <taxon>Fungi</taxon>
        <taxon>Dikarya</taxon>
        <taxon>Basidiomycota</taxon>
        <taxon>Pucciniomycotina</taxon>
        <taxon>Pucciniomycetes</taxon>
        <taxon>Pucciniales</taxon>
        <taxon>Pucciniaceae</taxon>
        <taxon>Puccinia</taxon>
    </lineage>
</organism>
<dbReference type="EMBL" id="VSWC01000014">
    <property type="protein sequence ID" value="KAA1115246.1"/>
    <property type="molecule type" value="Genomic_DNA"/>
</dbReference>
<evidence type="ECO:0000313" key="2">
    <source>
        <dbReference type="EMBL" id="KAA1115246.1"/>
    </source>
</evidence>
<reference evidence="2 3" key="1">
    <citation type="submission" date="2019-05" db="EMBL/GenBank/DDBJ databases">
        <title>Emergence of the Ug99 lineage of the wheat stem rust pathogen through somatic hybridization.</title>
        <authorList>
            <person name="Li F."/>
            <person name="Upadhyaya N.M."/>
            <person name="Sperschneider J."/>
            <person name="Matny O."/>
            <person name="Nguyen-Phuc H."/>
            <person name="Mago R."/>
            <person name="Raley C."/>
            <person name="Miller M.E."/>
            <person name="Silverstein K.A.T."/>
            <person name="Henningsen E."/>
            <person name="Hirsch C.D."/>
            <person name="Visser B."/>
            <person name="Pretorius Z.A."/>
            <person name="Steffenson B.J."/>
            <person name="Schwessinger B."/>
            <person name="Dodds P.N."/>
            <person name="Figueroa M."/>
        </authorList>
    </citation>
    <scope>NUCLEOTIDE SEQUENCE [LARGE SCALE GENOMIC DNA]</scope>
    <source>
        <strain evidence="2">21-0</strain>
    </source>
</reference>
<protein>
    <recommendedName>
        <fullName evidence="4">hAT-like transposase RNase-H fold domain-containing protein</fullName>
    </recommendedName>
</protein>
<feature type="compositionally biased region" description="Acidic residues" evidence="1">
    <location>
        <begin position="71"/>
        <end position="85"/>
    </location>
</feature>
<evidence type="ECO:0000256" key="1">
    <source>
        <dbReference type="SAM" id="MobiDB-lite"/>
    </source>
</evidence>